<name>A0AAD8A4G2_DIPPU</name>
<feature type="transmembrane region" description="Helical" evidence="1">
    <location>
        <begin position="247"/>
        <end position="267"/>
    </location>
</feature>
<evidence type="ECO:0000313" key="2">
    <source>
        <dbReference type="EMBL" id="KAJ9591796.1"/>
    </source>
</evidence>
<evidence type="ECO:0000256" key="1">
    <source>
        <dbReference type="SAM" id="Phobius"/>
    </source>
</evidence>
<reference evidence="2" key="1">
    <citation type="journal article" date="2023" name="IScience">
        <title>Live-bearing cockroach genome reveals convergent evolutionary mechanisms linked to viviparity in insects and beyond.</title>
        <authorList>
            <person name="Fouks B."/>
            <person name="Harrison M.C."/>
            <person name="Mikhailova A.A."/>
            <person name="Marchal E."/>
            <person name="English S."/>
            <person name="Carruthers M."/>
            <person name="Jennings E.C."/>
            <person name="Chiamaka E.L."/>
            <person name="Frigard R.A."/>
            <person name="Pippel M."/>
            <person name="Attardo G.M."/>
            <person name="Benoit J.B."/>
            <person name="Bornberg-Bauer E."/>
            <person name="Tobe S.S."/>
        </authorList>
    </citation>
    <scope>NUCLEOTIDE SEQUENCE</scope>
    <source>
        <strain evidence="2">Stay&amp;Tobe</strain>
    </source>
</reference>
<sequence length="460" mass="54340">MDLFHSLKATIITSQILSDSPLKTTQNYKTTLRTFISFTIFLSLLSFNTYALFFWSQEQNDVSFLFSGATTMMFTTVTYIASVLINYLYFEIIFRLFNKFLCPFKPNHNKFNEILRRKTIIRIFMGIAVITTSTVIACHTLKESNIWNIIVTCSSQVFYISIYIIHIQFLTFVIILSRCFYLINSKLLYLMKNTNILTNSTREMVDSADVCLHIQYCCRENKRRLINTLSELYDRLRMLTEQVNTTYFAHLLLDLLVIYCQLSFNLYRMFYMSFSYQQITTYQIDDISSIIISCSFEIFHISIYIIHIQFITFVIILNRCFYLINCKLLYLTKNTNILTNSTIEMIDSDDVCSQTLYCCRENKRRLINTLSELHDKLRMLTEQVNITYSAHLLSNLLVIYSQLSFSLYWMFYMTFFYQKITTYQAPLPVISWCIHVMELLQLITCCSSASFEVSHFPFLV</sequence>
<feature type="non-terminal residue" evidence="2">
    <location>
        <position position="460"/>
    </location>
</feature>
<organism evidence="2 3">
    <name type="scientific">Diploptera punctata</name>
    <name type="common">Pacific beetle cockroach</name>
    <dbReference type="NCBI Taxonomy" id="6984"/>
    <lineage>
        <taxon>Eukaryota</taxon>
        <taxon>Metazoa</taxon>
        <taxon>Ecdysozoa</taxon>
        <taxon>Arthropoda</taxon>
        <taxon>Hexapoda</taxon>
        <taxon>Insecta</taxon>
        <taxon>Pterygota</taxon>
        <taxon>Neoptera</taxon>
        <taxon>Polyneoptera</taxon>
        <taxon>Dictyoptera</taxon>
        <taxon>Blattodea</taxon>
        <taxon>Blaberoidea</taxon>
        <taxon>Blaberidae</taxon>
        <taxon>Diplopterinae</taxon>
        <taxon>Diploptera</taxon>
    </lineage>
</organism>
<dbReference type="Proteomes" id="UP001233999">
    <property type="component" value="Unassembled WGS sequence"/>
</dbReference>
<keyword evidence="1" id="KW-1133">Transmembrane helix</keyword>
<evidence type="ECO:0000313" key="3">
    <source>
        <dbReference type="Proteomes" id="UP001233999"/>
    </source>
</evidence>
<accession>A0AAD8A4G2</accession>
<evidence type="ECO:0008006" key="4">
    <source>
        <dbReference type="Google" id="ProtNLM"/>
    </source>
</evidence>
<dbReference type="EMBL" id="JASPKZ010003856">
    <property type="protein sequence ID" value="KAJ9591796.1"/>
    <property type="molecule type" value="Genomic_DNA"/>
</dbReference>
<feature type="transmembrane region" description="Helical" evidence="1">
    <location>
        <begin position="157"/>
        <end position="183"/>
    </location>
</feature>
<gene>
    <name evidence="2" type="ORF">L9F63_001613</name>
</gene>
<feature type="transmembrane region" description="Helical" evidence="1">
    <location>
        <begin position="76"/>
        <end position="98"/>
    </location>
</feature>
<keyword evidence="3" id="KW-1185">Reference proteome</keyword>
<keyword evidence="1" id="KW-0472">Membrane</keyword>
<protein>
    <recommendedName>
        <fullName evidence="4">Gustatory receptor</fullName>
    </recommendedName>
</protein>
<dbReference type="AlphaFoldDB" id="A0AAD8A4G2"/>
<reference evidence="2" key="2">
    <citation type="submission" date="2023-05" db="EMBL/GenBank/DDBJ databases">
        <authorList>
            <person name="Fouks B."/>
        </authorList>
    </citation>
    <scope>NUCLEOTIDE SEQUENCE</scope>
    <source>
        <strain evidence="2">Stay&amp;Tobe</strain>
        <tissue evidence="2">Testes</tissue>
    </source>
</reference>
<feature type="transmembrane region" description="Helical" evidence="1">
    <location>
        <begin position="397"/>
        <end position="417"/>
    </location>
</feature>
<comment type="caution">
    <text evidence="2">The sequence shown here is derived from an EMBL/GenBank/DDBJ whole genome shotgun (WGS) entry which is preliminary data.</text>
</comment>
<feature type="transmembrane region" description="Helical" evidence="1">
    <location>
        <begin position="119"/>
        <end position="137"/>
    </location>
</feature>
<feature type="transmembrane region" description="Helical" evidence="1">
    <location>
        <begin position="35"/>
        <end position="56"/>
    </location>
</feature>
<keyword evidence="1" id="KW-0812">Transmembrane</keyword>
<proteinExistence type="predicted"/>